<dbReference type="InterPro" id="IPR028161">
    <property type="entry name" value="Met8-like"/>
</dbReference>
<evidence type="ECO:0000256" key="6">
    <source>
        <dbReference type="ARBA" id="ARBA00047561"/>
    </source>
</evidence>
<dbReference type="SUPFAM" id="SSF53790">
    <property type="entry name" value="Tetrapyrrole methylase"/>
    <property type="match status" value="1"/>
</dbReference>
<evidence type="ECO:0000313" key="10">
    <source>
        <dbReference type="EMBL" id="TCT04074.1"/>
    </source>
</evidence>
<evidence type="ECO:0000256" key="3">
    <source>
        <dbReference type="ARBA" id="ARBA00023002"/>
    </source>
</evidence>
<dbReference type="EMBL" id="SMAJ01000013">
    <property type="protein sequence ID" value="TCT04074.1"/>
    <property type="molecule type" value="Genomic_DNA"/>
</dbReference>
<comment type="caution">
    <text evidence="10">The sequence shown here is derived from an EMBL/GenBank/DDBJ whole genome shotgun (WGS) entry which is preliminary data.</text>
</comment>
<dbReference type="PANTHER" id="PTHR35330">
    <property type="entry name" value="SIROHEME BIOSYNTHESIS PROTEIN MET8"/>
    <property type="match status" value="1"/>
</dbReference>
<dbReference type="Pfam" id="PF13241">
    <property type="entry name" value="NAD_binding_7"/>
    <property type="match status" value="1"/>
</dbReference>
<dbReference type="SUPFAM" id="SSF51735">
    <property type="entry name" value="NAD(P)-binding Rossmann-fold domains"/>
    <property type="match status" value="1"/>
</dbReference>
<dbReference type="EC" id="1.3.1.76" evidence="2"/>
<feature type="domain" description="Sirohaem synthase dimerisation" evidence="8">
    <location>
        <begin position="151"/>
        <end position="207"/>
    </location>
</feature>
<evidence type="ECO:0000313" key="11">
    <source>
        <dbReference type="Proteomes" id="UP000295525"/>
    </source>
</evidence>
<dbReference type="InterPro" id="IPR014777">
    <property type="entry name" value="4pyrrole_Mease_sub1"/>
</dbReference>
<dbReference type="UniPathway" id="UPA00262">
    <property type="reaction ID" value="UER00222"/>
</dbReference>
<dbReference type="Pfam" id="PF00590">
    <property type="entry name" value="TP_methylase"/>
    <property type="match status" value="1"/>
</dbReference>
<evidence type="ECO:0000256" key="2">
    <source>
        <dbReference type="ARBA" id="ARBA00012400"/>
    </source>
</evidence>
<dbReference type="InterPro" id="IPR006367">
    <property type="entry name" value="Sirohaem_synthase_N"/>
</dbReference>
<comment type="catalytic activity">
    <reaction evidence="6">
        <text>precorrin-2 + NAD(+) = sirohydrochlorin + NADH + 2 H(+)</text>
        <dbReference type="Rhea" id="RHEA:15613"/>
        <dbReference type="ChEBI" id="CHEBI:15378"/>
        <dbReference type="ChEBI" id="CHEBI:57540"/>
        <dbReference type="ChEBI" id="CHEBI:57945"/>
        <dbReference type="ChEBI" id="CHEBI:58351"/>
        <dbReference type="ChEBI" id="CHEBI:58827"/>
        <dbReference type="EC" id="1.3.1.76"/>
    </reaction>
</comment>
<dbReference type="Gene3D" id="3.40.1010.10">
    <property type="entry name" value="Cobalt-precorrin-4 Transmethylase, Domain 1"/>
    <property type="match status" value="1"/>
</dbReference>
<dbReference type="GO" id="GO:0043115">
    <property type="term" value="F:precorrin-2 dehydrogenase activity"/>
    <property type="evidence" value="ECO:0007669"/>
    <property type="project" value="UniProtKB-EC"/>
</dbReference>
<dbReference type="InterPro" id="IPR035996">
    <property type="entry name" value="4pyrrol_Methylase_sf"/>
</dbReference>
<proteinExistence type="predicted"/>
<feature type="domain" description="Siroheme synthase central" evidence="9">
    <location>
        <begin position="124"/>
        <end position="145"/>
    </location>
</feature>
<dbReference type="InterPro" id="IPR036291">
    <property type="entry name" value="NAD(P)-bd_dom_sf"/>
</dbReference>
<dbReference type="InterPro" id="IPR037115">
    <property type="entry name" value="Sirohaem_synt_dimer_dom_sf"/>
</dbReference>
<dbReference type="Gene3D" id="3.30.160.110">
    <property type="entry name" value="Siroheme synthase, domain 2"/>
    <property type="match status" value="1"/>
</dbReference>
<dbReference type="Pfam" id="PF10414">
    <property type="entry name" value="CysG_dimeriser"/>
    <property type="match status" value="1"/>
</dbReference>
<dbReference type="SUPFAM" id="SSF75615">
    <property type="entry name" value="Siroheme synthase middle domains-like"/>
    <property type="match status" value="1"/>
</dbReference>
<organism evidence="10 11">
    <name type="scientific">Paralcaligenes ureilyticus</name>
    <dbReference type="NCBI Taxonomy" id="627131"/>
    <lineage>
        <taxon>Bacteria</taxon>
        <taxon>Pseudomonadati</taxon>
        <taxon>Pseudomonadota</taxon>
        <taxon>Betaproteobacteria</taxon>
        <taxon>Burkholderiales</taxon>
        <taxon>Alcaligenaceae</taxon>
        <taxon>Paralcaligenes</taxon>
    </lineage>
</organism>
<dbReference type="RefSeq" id="WP_132584065.1">
    <property type="nucleotide sequence ID" value="NZ_SMAJ01000013.1"/>
</dbReference>
<dbReference type="InterPro" id="IPR019478">
    <property type="entry name" value="Sirohaem_synthase_dimer_dom"/>
</dbReference>
<keyword evidence="5" id="KW-0627">Porphyrin biosynthesis</keyword>
<dbReference type="GO" id="GO:0004325">
    <property type="term" value="F:ferrochelatase activity"/>
    <property type="evidence" value="ECO:0007669"/>
    <property type="project" value="InterPro"/>
</dbReference>
<dbReference type="Gene3D" id="3.40.50.720">
    <property type="entry name" value="NAD(P)-binding Rossmann-like Domain"/>
    <property type="match status" value="1"/>
</dbReference>
<dbReference type="PANTHER" id="PTHR35330:SF1">
    <property type="entry name" value="SIROHEME BIOSYNTHESIS PROTEIN MET8"/>
    <property type="match status" value="1"/>
</dbReference>
<dbReference type="Proteomes" id="UP000295525">
    <property type="component" value="Unassembled WGS sequence"/>
</dbReference>
<dbReference type="InterPro" id="IPR028281">
    <property type="entry name" value="Sirohaem_synthase_central"/>
</dbReference>
<dbReference type="Gene3D" id="1.10.8.210">
    <property type="entry name" value="Sirohaem synthase, dimerisation domain"/>
    <property type="match status" value="1"/>
</dbReference>
<dbReference type="Pfam" id="PF14824">
    <property type="entry name" value="Sirohm_synth_M"/>
    <property type="match status" value="1"/>
</dbReference>
<dbReference type="InterPro" id="IPR000878">
    <property type="entry name" value="4pyrrol_Mease"/>
</dbReference>
<dbReference type="OrthoDB" id="9815856at2"/>
<keyword evidence="3" id="KW-0560">Oxidoreductase</keyword>
<protein>
    <recommendedName>
        <fullName evidence="2">precorrin-2 dehydrogenase</fullName>
        <ecNumber evidence="2">1.3.1.76</ecNumber>
    </recommendedName>
</protein>
<sequence>MRLFPIFCDLQGKNVLVVGGGGVALRKVSLLLEAAARVTVGAQTLCSDMARLVEQGKVQYLEGAYCRAWLDGKCLAVAATSVREVNARIAQDAAALNLWVNVVDDPELSSFHVPAIVDRSPVVIAISSSGVAPVLARRLREKLESLLDQGWGSLAQLAEKYRTRIRERFGDVSERRRFYAWMLDGPVAAHVRQARVPQAEGALMQALAAGNTFSGGLVSFVCAGCADPGLLTLKGLRALNEADVVLYEQGVGDDVLALARRDADKREVAGASVSQNESLCTQMRALAQEGSHVVCVFGAGSRAEQAALMSRLLSLEICCEWIPGVAAGADSFGQRFAVKAVG</sequence>
<keyword evidence="11" id="KW-1185">Reference proteome</keyword>
<dbReference type="NCBIfam" id="TIGR01470">
    <property type="entry name" value="cysG_Nterm"/>
    <property type="match status" value="1"/>
</dbReference>
<evidence type="ECO:0000259" key="7">
    <source>
        <dbReference type="Pfam" id="PF00590"/>
    </source>
</evidence>
<evidence type="ECO:0000256" key="5">
    <source>
        <dbReference type="ARBA" id="ARBA00023244"/>
    </source>
</evidence>
<evidence type="ECO:0000259" key="9">
    <source>
        <dbReference type="Pfam" id="PF14824"/>
    </source>
</evidence>
<accession>A0A4R3LU88</accession>
<evidence type="ECO:0000256" key="4">
    <source>
        <dbReference type="ARBA" id="ARBA00023027"/>
    </source>
</evidence>
<reference evidence="10 11" key="1">
    <citation type="submission" date="2019-03" db="EMBL/GenBank/DDBJ databases">
        <title>Genomic Encyclopedia of Type Strains, Phase IV (KMG-IV): sequencing the most valuable type-strain genomes for metagenomic binning, comparative biology and taxonomic classification.</title>
        <authorList>
            <person name="Goeker M."/>
        </authorList>
    </citation>
    <scope>NUCLEOTIDE SEQUENCE [LARGE SCALE GENOMIC DNA]</scope>
    <source>
        <strain evidence="10 11">DSM 24591</strain>
    </source>
</reference>
<dbReference type="GO" id="GO:0008168">
    <property type="term" value="F:methyltransferase activity"/>
    <property type="evidence" value="ECO:0007669"/>
    <property type="project" value="InterPro"/>
</dbReference>
<name>A0A4R3LU88_9BURK</name>
<gene>
    <name evidence="10" type="ORF">EDC26_11352</name>
</gene>
<evidence type="ECO:0000259" key="8">
    <source>
        <dbReference type="Pfam" id="PF10414"/>
    </source>
</evidence>
<keyword evidence="4" id="KW-0520">NAD</keyword>
<dbReference type="AlphaFoldDB" id="A0A4R3LU88"/>
<comment type="pathway">
    <text evidence="1">Porphyrin-containing compound metabolism; siroheme biosynthesis; sirohydrochlorin from precorrin-2: step 1/1.</text>
</comment>
<dbReference type="GO" id="GO:0019354">
    <property type="term" value="P:siroheme biosynthetic process"/>
    <property type="evidence" value="ECO:0007669"/>
    <property type="project" value="UniProtKB-UniPathway"/>
</dbReference>
<evidence type="ECO:0000256" key="1">
    <source>
        <dbReference type="ARBA" id="ARBA00005010"/>
    </source>
</evidence>
<feature type="domain" description="Tetrapyrrole methylase" evidence="7">
    <location>
        <begin position="218"/>
        <end position="327"/>
    </location>
</feature>